<dbReference type="InterPro" id="IPR049492">
    <property type="entry name" value="BD-FAE-like_dom"/>
</dbReference>
<organism evidence="5">
    <name type="scientific">Paenibacillus ihbetae</name>
    <dbReference type="NCBI Taxonomy" id="1870820"/>
    <lineage>
        <taxon>Bacteria</taxon>
        <taxon>Bacillati</taxon>
        <taxon>Bacillota</taxon>
        <taxon>Bacilli</taxon>
        <taxon>Bacillales</taxon>
        <taxon>Paenibacillaceae</taxon>
        <taxon>Paenibacillus</taxon>
    </lineage>
</organism>
<evidence type="ECO:0000256" key="1">
    <source>
        <dbReference type="ARBA" id="ARBA00010515"/>
    </source>
</evidence>
<keyword evidence="2" id="KW-0378">Hydrolase</keyword>
<accession>A0A1B2E8S5</accession>
<dbReference type="InterPro" id="IPR029058">
    <property type="entry name" value="AB_hydrolase_fold"/>
</dbReference>
<dbReference type="Pfam" id="PF20434">
    <property type="entry name" value="BD-FAE"/>
    <property type="match status" value="1"/>
</dbReference>
<keyword evidence="3" id="KW-1133">Transmembrane helix</keyword>
<dbReference type="GO" id="GO:0016787">
    <property type="term" value="F:hydrolase activity"/>
    <property type="evidence" value="ECO:0007669"/>
    <property type="project" value="UniProtKB-KW"/>
</dbReference>
<comment type="similarity">
    <text evidence="1">Belongs to the 'GDXG' lipolytic enzyme family.</text>
</comment>
<sequence length="337" mass="37773">MKERSILIWKIIKWMLSIIVFVIIGGLLLVNLTPVPFIYWLRSQPEASPAAPLNWAELQQVVEVHQDLPYPSAFKSNNMDIYLPKDRAGKLPTILWVHGGAFVSGDKSGTAHWCTMMASEGYAVVSMNYEVAPEARYPAPVLQMTEVYLHLKELADYPSLDLDRLIVGGDSAGAQIASQFIAIQTNADLAQRMGIEQAVPMDSLQAALLYCGPYNVKQLASVTGRFEKFFLNQLGWAYIGTRDWKDGAEAEEASTTNHVTGDFPPTFITDGNTGSFEHHGKELEARLQEASVPVTSLFYPLSYGEVQHEYQFQLNTKEAMECFEMTLTFLEEHLLER</sequence>
<dbReference type="Gene3D" id="3.40.50.1820">
    <property type="entry name" value="alpha/beta hydrolase"/>
    <property type="match status" value="1"/>
</dbReference>
<feature type="domain" description="BD-FAE-like" evidence="4">
    <location>
        <begin position="79"/>
        <end position="273"/>
    </location>
</feature>
<dbReference type="PANTHER" id="PTHR48081:SF6">
    <property type="entry name" value="PEPTIDASE S9 PROLYL OLIGOPEPTIDASE CATALYTIC DOMAIN-CONTAINING PROTEIN"/>
    <property type="match status" value="1"/>
</dbReference>
<evidence type="ECO:0000256" key="3">
    <source>
        <dbReference type="SAM" id="Phobius"/>
    </source>
</evidence>
<proteinExistence type="inferred from homology"/>
<gene>
    <name evidence="5" type="ORF">BBD41_01395</name>
</gene>
<dbReference type="EMBL" id="CP016809">
    <property type="protein sequence ID" value="ANY76374.1"/>
    <property type="molecule type" value="Genomic_DNA"/>
</dbReference>
<protein>
    <recommendedName>
        <fullName evidence="4">BD-FAE-like domain-containing protein</fullName>
    </recommendedName>
</protein>
<feature type="transmembrane region" description="Helical" evidence="3">
    <location>
        <begin position="12"/>
        <end position="41"/>
    </location>
</feature>
<evidence type="ECO:0000313" key="5">
    <source>
        <dbReference type="EMBL" id="ANY76374.1"/>
    </source>
</evidence>
<evidence type="ECO:0000259" key="4">
    <source>
        <dbReference type="Pfam" id="PF20434"/>
    </source>
</evidence>
<dbReference type="PANTHER" id="PTHR48081">
    <property type="entry name" value="AB HYDROLASE SUPERFAMILY PROTEIN C4A8.06C"/>
    <property type="match status" value="1"/>
</dbReference>
<dbReference type="InterPro" id="IPR002168">
    <property type="entry name" value="Lipase_GDXG_HIS_AS"/>
</dbReference>
<dbReference type="AlphaFoldDB" id="A0A1B2E8S5"/>
<dbReference type="KEGG" id="pib:BBD41_01395"/>
<dbReference type="InterPro" id="IPR050300">
    <property type="entry name" value="GDXG_lipolytic_enzyme"/>
</dbReference>
<reference evidence="5" key="1">
    <citation type="submission" date="2016-08" db="EMBL/GenBank/DDBJ databases">
        <title>Complete Genome Seqeunce of Paenibacillus sp. nov. IHBB 9852 from high altitute lake of Indian trans-Himalayas.</title>
        <authorList>
            <person name="Kiran S."/>
            <person name="Swarnkar M.K."/>
            <person name="Rana A."/>
            <person name="Tewari R."/>
            <person name="Gulati A."/>
        </authorList>
    </citation>
    <scope>NUCLEOTIDE SEQUENCE [LARGE SCALE GENOMIC DNA]</scope>
    <source>
        <strain evidence="5">IHBB 9852</strain>
    </source>
</reference>
<keyword evidence="3" id="KW-0472">Membrane</keyword>
<evidence type="ECO:0000256" key="2">
    <source>
        <dbReference type="ARBA" id="ARBA00022801"/>
    </source>
</evidence>
<name>A0A1B2E8S5_9BACL</name>
<dbReference type="SUPFAM" id="SSF53474">
    <property type="entry name" value="alpha/beta-Hydrolases"/>
    <property type="match status" value="1"/>
</dbReference>
<keyword evidence="3" id="KW-0812">Transmembrane</keyword>
<dbReference type="PROSITE" id="PS01173">
    <property type="entry name" value="LIPASE_GDXG_HIS"/>
    <property type="match status" value="1"/>
</dbReference>